<dbReference type="SUPFAM" id="SSF50017">
    <property type="entry name" value="gp9"/>
    <property type="match status" value="1"/>
</dbReference>
<protein>
    <submittedName>
        <fullName evidence="1">Uncharacterized protein</fullName>
    </submittedName>
</protein>
<gene>
    <name evidence="1" type="ORF">UFOVP532_26</name>
</gene>
<dbReference type="EMBL" id="LR796497">
    <property type="protein sequence ID" value="CAB4148726.1"/>
    <property type="molecule type" value="Genomic_DNA"/>
</dbReference>
<evidence type="ECO:0000313" key="1">
    <source>
        <dbReference type="EMBL" id="CAB4148726.1"/>
    </source>
</evidence>
<sequence>MSQQIINVGATANDGTGDTLRLSQQKANQNFTELYGTKLDSVVAGTNITIDDTDPLNPIISSSGGGGTQNLNEVLVEGNTTDGENISISSGDSIILDNGSLLRKGTIDAGYGGANGIAQICSVGYELKWEAGRLYVMGDGGTTIREVSHNFTTTPAATDDITKGFIVGSRWLLDNGTLYVCTDNTDDTAVWELQTAVTSVGLTMPSAFSVTNIPITSSGDIAVTGAGVASQYVRGDGTLANFPTSSGGGASVSYYLNGSVSQGTIGGVAYKEMDGTPVIGAGTDFTINADGYIAQFITDSGNPNKLLIPSGNWNFETYFSASSSGGSPQFYIELYKYNGTTFTLISSNSTQPENITGGTSIDLYLTTLAVPPTVLLATDRLAVRFYVIHSGRTITMHTENSHLSQIITTFSTGLNALNGLTEQSQYFATGTSGTDFAINSATDTHTFNLPTASATNRGALSSANWSTFNGKQDALVSGTNIKTINGNSVLGSGNLSLGAPLTRQEFSYSGAQTFTLSSTPSDIYAVFVDGQELNSSQYSFSGTTLTIADTLESGDKINILYTPASVGVLEYYTKAQINDITIATTSPLTGGGNLSTNRTISMPPANSGQDGFLYGTDFLYFSDKQEQISITTNGYSGEATFSGTVLNIPNYGGFIPKLEGNETYRGVAYSNNSTTEVTSGGITIATTGSTIARSVASTNFATKQIRKGFYGSVVSAGRYTGTRGSALLWYLGGGFKYVCDVYISDTAFGSGCRQFYGMAGQTTDLAYSDSVLVSSLTNIIGVGSDAADTNLQVFYNDATGTATKIDLGANFPANRTAGAELTTVYSIELYNDSASTSVKYCVKNKETGAVAMGTISTNLPLHTQGLNFFASRCMGAGVTNTGQFDLLTLGVYSL</sequence>
<dbReference type="InterPro" id="IPR036240">
    <property type="entry name" value="Gp9-like_sf"/>
</dbReference>
<name>A0A6J5MUH2_9CAUD</name>
<accession>A0A6J5MUH2</accession>
<proteinExistence type="predicted"/>
<reference evidence="1" key="1">
    <citation type="submission" date="2020-04" db="EMBL/GenBank/DDBJ databases">
        <authorList>
            <person name="Chiriac C."/>
            <person name="Salcher M."/>
            <person name="Ghai R."/>
            <person name="Kavagutti S V."/>
        </authorList>
    </citation>
    <scope>NUCLEOTIDE SEQUENCE</scope>
</reference>
<organism evidence="1">
    <name type="scientific">uncultured Caudovirales phage</name>
    <dbReference type="NCBI Taxonomy" id="2100421"/>
    <lineage>
        <taxon>Viruses</taxon>
        <taxon>Duplodnaviria</taxon>
        <taxon>Heunggongvirae</taxon>
        <taxon>Uroviricota</taxon>
        <taxon>Caudoviricetes</taxon>
        <taxon>Peduoviridae</taxon>
        <taxon>Maltschvirus</taxon>
        <taxon>Maltschvirus maltsch</taxon>
    </lineage>
</organism>